<dbReference type="PANTHER" id="PTHR33110">
    <property type="entry name" value="F-BOX/KELCH-REPEAT PROTEIN-RELATED"/>
    <property type="match status" value="1"/>
</dbReference>
<evidence type="ECO:0000313" key="2">
    <source>
        <dbReference type="EMBL" id="KAG8055974.1"/>
    </source>
</evidence>
<dbReference type="OrthoDB" id="642536at2759"/>
<accession>A0A8J5SHB4</accession>
<dbReference type="PANTHER" id="PTHR33110:SF144">
    <property type="entry name" value="OS01G0660700 PROTEIN"/>
    <property type="match status" value="1"/>
</dbReference>
<name>A0A8J5SHB4_ZIZPA</name>
<evidence type="ECO:0000259" key="1">
    <source>
        <dbReference type="Pfam" id="PF03478"/>
    </source>
</evidence>
<gene>
    <name evidence="2" type="ORF">GUJ93_ZPchr0001g31831</name>
</gene>
<reference evidence="2" key="2">
    <citation type="submission" date="2021-02" db="EMBL/GenBank/DDBJ databases">
        <authorList>
            <person name="Kimball J.A."/>
            <person name="Haas M.W."/>
            <person name="Macchietto M."/>
            <person name="Kono T."/>
            <person name="Duquette J."/>
            <person name="Shao M."/>
        </authorList>
    </citation>
    <scope>NUCLEOTIDE SEQUENCE</scope>
    <source>
        <tissue evidence="2">Fresh leaf tissue</tissue>
    </source>
</reference>
<sequence>MARPPRRSWSDGLPPELVAIIMLQLNCLADRVYFEAVCRAWRSAASFVDGVRRGVPWLLLPSRDAPSFFSLHSGVTRGLNVPEAVRGARLCGAYDGGWVAVAADPWRGFSAVNLFSGVRVAFPEKLSLELPYSNTYAAGQHNMLIRSIVFSAPPSSENCVAAAHVSSSSNIAFWKPGMSTHWAALGRESDVIQDMIYHSGELLEGFHVLTNREEVRIYAPLGDNPDPDAPLEMIYTTHPMHRRDDYQPDKALLPTSFTTRYLAESRGRLLMVLRHYTGNQCVGRRTHMFRIFEMRPSSPAYSQPQNGAAATEGSWVELPELSGRALFLGRGCSRVVEVAEFDMLQEGTIYYLDDANLDLSTVLNNGSNIYRNTDMGIFRKGEMITTGAQQFPLEFTADCSPPLWLVP</sequence>
<dbReference type="Pfam" id="PF03478">
    <property type="entry name" value="Beta-prop_KIB1-4"/>
    <property type="match status" value="1"/>
</dbReference>
<dbReference type="InterPro" id="IPR005174">
    <property type="entry name" value="KIB1-4_b-propeller"/>
</dbReference>
<keyword evidence="3" id="KW-1185">Reference proteome</keyword>
<dbReference type="EMBL" id="JAAALK010000288">
    <property type="protein sequence ID" value="KAG8055974.1"/>
    <property type="molecule type" value="Genomic_DNA"/>
</dbReference>
<feature type="domain" description="KIB1-4 beta-propeller" evidence="1">
    <location>
        <begin position="68"/>
        <end position="378"/>
    </location>
</feature>
<comment type="caution">
    <text evidence="2">The sequence shown here is derived from an EMBL/GenBank/DDBJ whole genome shotgun (WGS) entry which is preliminary data.</text>
</comment>
<reference evidence="2" key="1">
    <citation type="journal article" date="2021" name="bioRxiv">
        <title>Whole Genome Assembly and Annotation of Northern Wild Rice, Zizania palustris L., Supports a Whole Genome Duplication in the Zizania Genus.</title>
        <authorList>
            <person name="Haas M."/>
            <person name="Kono T."/>
            <person name="Macchietto M."/>
            <person name="Millas R."/>
            <person name="McGilp L."/>
            <person name="Shao M."/>
            <person name="Duquette J."/>
            <person name="Hirsch C.N."/>
            <person name="Kimball J."/>
        </authorList>
    </citation>
    <scope>NUCLEOTIDE SEQUENCE</scope>
    <source>
        <tissue evidence="2">Fresh leaf tissue</tissue>
    </source>
</reference>
<dbReference type="Proteomes" id="UP000729402">
    <property type="component" value="Unassembled WGS sequence"/>
</dbReference>
<proteinExistence type="predicted"/>
<dbReference type="AlphaFoldDB" id="A0A8J5SHB4"/>
<organism evidence="2 3">
    <name type="scientific">Zizania palustris</name>
    <name type="common">Northern wild rice</name>
    <dbReference type="NCBI Taxonomy" id="103762"/>
    <lineage>
        <taxon>Eukaryota</taxon>
        <taxon>Viridiplantae</taxon>
        <taxon>Streptophyta</taxon>
        <taxon>Embryophyta</taxon>
        <taxon>Tracheophyta</taxon>
        <taxon>Spermatophyta</taxon>
        <taxon>Magnoliopsida</taxon>
        <taxon>Liliopsida</taxon>
        <taxon>Poales</taxon>
        <taxon>Poaceae</taxon>
        <taxon>BOP clade</taxon>
        <taxon>Oryzoideae</taxon>
        <taxon>Oryzeae</taxon>
        <taxon>Zizaniinae</taxon>
        <taxon>Zizania</taxon>
    </lineage>
</organism>
<protein>
    <recommendedName>
        <fullName evidence="1">KIB1-4 beta-propeller domain-containing protein</fullName>
    </recommendedName>
</protein>
<evidence type="ECO:0000313" key="3">
    <source>
        <dbReference type="Proteomes" id="UP000729402"/>
    </source>
</evidence>